<proteinExistence type="predicted"/>
<keyword evidence="2" id="KW-1185">Reference proteome</keyword>
<reference evidence="1" key="1">
    <citation type="submission" date="2022-06" db="EMBL/GenBank/DDBJ databases">
        <authorList>
            <person name="Legras J.-L."/>
            <person name="Devillers H."/>
            <person name="Grondin C."/>
        </authorList>
    </citation>
    <scope>NUCLEOTIDE SEQUENCE</scope>
    <source>
        <strain evidence="1">CLIB 1444</strain>
    </source>
</reference>
<sequence>MDETTVVNSRTSLDNDTYAEMITSSKVYQSHLSAHKNFNLSTLIQENLKPNLTGYTLSGDDKINFRSHGLFFIDDRFLTDYEDIESLKEEDNNYSVTFFHLGSNLSGHEGIVHGGLLATLLDELTCRLAFQNFHSKKGVTANLNINYRKPCFVNSKVMIKCEVIKKLGRKCWIKGSVYNMETDDLLTDCECLVIEPRWVKDL</sequence>
<dbReference type="Proteomes" id="UP001152531">
    <property type="component" value="Unassembled WGS sequence"/>
</dbReference>
<comment type="caution">
    <text evidence="1">The sequence shown here is derived from an EMBL/GenBank/DDBJ whole genome shotgun (WGS) entry which is preliminary data.</text>
</comment>
<gene>
    <name evidence="1" type="ORF">CLIB1444_07S04984</name>
</gene>
<dbReference type="EMBL" id="CALSDN010000007">
    <property type="protein sequence ID" value="CAH6721900.1"/>
    <property type="molecule type" value="Genomic_DNA"/>
</dbReference>
<organism evidence="1 2">
    <name type="scientific">[Candida] jaroonii</name>
    <dbReference type="NCBI Taxonomy" id="467808"/>
    <lineage>
        <taxon>Eukaryota</taxon>
        <taxon>Fungi</taxon>
        <taxon>Dikarya</taxon>
        <taxon>Ascomycota</taxon>
        <taxon>Saccharomycotina</taxon>
        <taxon>Pichiomycetes</taxon>
        <taxon>Debaryomycetaceae</taxon>
        <taxon>Yamadazyma</taxon>
    </lineage>
</organism>
<accession>A0ACA9YA15</accession>
<evidence type="ECO:0000313" key="2">
    <source>
        <dbReference type="Proteomes" id="UP001152531"/>
    </source>
</evidence>
<protein>
    <submittedName>
        <fullName evidence="1">Uncharacterized protein CAWG_04269, mitochondrial</fullName>
    </submittedName>
</protein>
<evidence type="ECO:0000313" key="1">
    <source>
        <dbReference type="EMBL" id="CAH6721900.1"/>
    </source>
</evidence>
<name>A0ACA9YA15_9ASCO</name>